<evidence type="ECO:0000313" key="1">
    <source>
        <dbReference type="EMBL" id="RDJ03876.1"/>
    </source>
</evidence>
<proteinExistence type="predicted"/>
<dbReference type="Proteomes" id="UP000254939">
    <property type="component" value="Unassembled WGS sequence"/>
</dbReference>
<name>A0A370KGH4_9HYPH</name>
<organism evidence="1 2">
    <name type="scientific">Rhizobium grahamii</name>
    <dbReference type="NCBI Taxonomy" id="1120045"/>
    <lineage>
        <taxon>Bacteria</taxon>
        <taxon>Pseudomonadati</taxon>
        <taxon>Pseudomonadota</taxon>
        <taxon>Alphaproteobacteria</taxon>
        <taxon>Hyphomicrobiales</taxon>
        <taxon>Rhizobiaceae</taxon>
        <taxon>Rhizobium/Agrobacterium group</taxon>
        <taxon>Rhizobium</taxon>
    </lineage>
</organism>
<sequence length="786" mass="84853">MQDAQFPQEWTAEHLESPFAETVLEQSTPTPSAVEQLSETVSPFAEAFADLEAQFEEHGDFEDILGELHDEAFNEALAYLADETERDICERLAGETGQFQSERERYGEARLAEVRYEAEHYLDTLAEALANQDLGSLGEDRLSEVLDRFDPALSETTPAGEEFIGALVRKAKKVVKTVVNTAKKIGSLASPLLAPVLAKLRGLVQPLLRRVLSFAIGRLPAQLQSAARQLASRMKLEAELEEPEATTSPANLIDVEALAEDFDAALAEAVFAPAAEDNEYGEIDEADHGNSLAALAEARGMLIDNLREAGEKDNLAPAIEQFVPALLGALRLGIRLVGRPKVVGFLAGYLSKLIGRWVEPRASGALSSAIADAGLKLMTLEAEDRSAQEAADREAAPVALATVVEDTIRRLAEHEEFVFDNEDLMQLAAAESFSQAIATHFPPRFVRADLQRAPTLDGTFLARRPRNLRAYRKFSRVPEVDVTSQLADEVPTFGGATLGSTLRAAGATLPMRARMHIYQAAPGTTLASIGRLDRTLGSIRGALSPASFHPLTPQAAGLLLREPKLGTSVSKAFLRTPNRIGAGQRFYVLQPADGMSALPVAGNPGTLQRLAPSRAWLAFNGRKGTALVGIYFSESEAQQIVSAIRKGNGTAALLRAIVDACGTIGLSLPSRLAEQERVEVHEEFAGKMARLIPPDLKHLFRRRLASWVLPAISNWTKANGETFARAAGHPDPGVTIRIRIEAPLFAQIPQAIKSGGLAVLLRGARATPSISISVTPGRRRNDSLSN</sequence>
<dbReference type="OrthoDB" id="5501404at2"/>
<dbReference type="AlphaFoldDB" id="A0A370KGH4"/>
<reference evidence="1 2" key="1">
    <citation type="submission" date="2017-03" db="EMBL/GenBank/DDBJ databases">
        <title>Genome analysis of Rhizobial strains effectives or ineffectives for nitrogen fixation isolated from bean seeds.</title>
        <authorList>
            <person name="Peralta H."/>
            <person name="Aguilar-Vera A."/>
            <person name="Mora Y."/>
            <person name="Vargas-Lagunas C."/>
            <person name="Girard L."/>
            <person name="Mora J."/>
        </authorList>
    </citation>
    <scope>NUCLEOTIDE SEQUENCE [LARGE SCALE GENOMIC DNA]</scope>
    <source>
        <strain evidence="1 2">CCGM3</strain>
    </source>
</reference>
<dbReference type="RefSeq" id="WP_114715415.1">
    <property type="nucleotide sequence ID" value="NZ_KZ857269.1"/>
</dbReference>
<comment type="caution">
    <text evidence="1">The sequence shown here is derived from an EMBL/GenBank/DDBJ whole genome shotgun (WGS) entry which is preliminary data.</text>
</comment>
<protein>
    <submittedName>
        <fullName evidence="1">Uncharacterized protein</fullName>
    </submittedName>
</protein>
<evidence type="ECO:0000313" key="2">
    <source>
        <dbReference type="Proteomes" id="UP000254939"/>
    </source>
</evidence>
<gene>
    <name evidence="1" type="ORF">B5K06_28600</name>
</gene>
<accession>A0A370KGH4</accession>
<dbReference type="EMBL" id="NAAC01000041">
    <property type="protein sequence ID" value="RDJ03876.1"/>
    <property type="molecule type" value="Genomic_DNA"/>
</dbReference>